<evidence type="ECO:0000313" key="7">
    <source>
        <dbReference type="EMBL" id="TKA46344.1"/>
    </source>
</evidence>
<gene>
    <name evidence="7" type="ORF">B0A54_02175</name>
</gene>
<evidence type="ECO:0000256" key="3">
    <source>
        <dbReference type="ARBA" id="ARBA00022692"/>
    </source>
</evidence>
<dbReference type="SUPFAM" id="SSF103473">
    <property type="entry name" value="MFS general substrate transporter"/>
    <property type="match status" value="1"/>
</dbReference>
<dbReference type="AlphaFoldDB" id="A0A4U0VBN9"/>
<dbReference type="InterPro" id="IPR036259">
    <property type="entry name" value="MFS_trans_sf"/>
</dbReference>
<evidence type="ECO:0000256" key="6">
    <source>
        <dbReference type="SAM" id="Phobius"/>
    </source>
</evidence>
<dbReference type="PANTHER" id="PTHR43791">
    <property type="entry name" value="PERMEASE-RELATED"/>
    <property type="match status" value="1"/>
</dbReference>
<evidence type="ECO:0008006" key="9">
    <source>
        <dbReference type="Google" id="ProtNLM"/>
    </source>
</evidence>
<keyword evidence="4 6" id="KW-1133">Transmembrane helix</keyword>
<accession>A0A4U0VBN9</accession>
<feature type="transmembrane region" description="Helical" evidence="6">
    <location>
        <begin position="132"/>
        <end position="149"/>
    </location>
</feature>
<comment type="caution">
    <text evidence="7">The sequence shown here is derived from an EMBL/GenBank/DDBJ whole genome shotgun (WGS) entry which is preliminary data.</text>
</comment>
<evidence type="ECO:0000256" key="2">
    <source>
        <dbReference type="ARBA" id="ARBA00022448"/>
    </source>
</evidence>
<dbReference type="GO" id="GO:0016020">
    <property type="term" value="C:membrane"/>
    <property type="evidence" value="ECO:0007669"/>
    <property type="project" value="UniProtKB-SubCell"/>
</dbReference>
<dbReference type="Pfam" id="PF07690">
    <property type="entry name" value="MFS_1"/>
    <property type="match status" value="1"/>
</dbReference>
<feature type="transmembrane region" description="Helical" evidence="6">
    <location>
        <begin position="295"/>
        <end position="315"/>
    </location>
</feature>
<feature type="transmembrane region" description="Helical" evidence="6">
    <location>
        <begin position="161"/>
        <end position="181"/>
    </location>
</feature>
<feature type="transmembrane region" description="Helical" evidence="6">
    <location>
        <begin position="193"/>
        <end position="212"/>
    </location>
</feature>
<reference evidence="7 8" key="1">
    <citation type="submission" date="2017-03" db="EMBL/GenBank/DDBJ databases">
        <title>Genomes of endolithic fungi from Antarctica.</title>
        <authorList>
            <person name="Coleine C."/>
            <person name="Masonjones S."/>
            <person name="Stajich J.E."/>
        </authorList>
    </citation>
    <scope>NUCLEOTIDE SEQUENCE [LARGE SCALE GENOMIC DNA]</scope>
    <source>
        <strain evidence="7 8">CCFEE 5311</strain>
    </source>
</reference>
<name>A0A4U0VBN9_9PEZI</name>
<evidence type="ECO:0000313" key="8">
    <source>
        <dbReference type="Proteomes" id="UP000310066"/>
    </source>
</evidence>
<feature type="transmembrane region" description="Helical" evidence="6">
    <location>
        <begin position="417"/>
        <end position="438"/>
    </location>
</feature>
<dbReference type="FunFam" id="1.20.1250.20:FF:000013">
    <property type="entry name" value="MFS general substrate transporter"/>
    <property type="match status" value="1"/>
</dbReference>
<evidence type="ECO:0000256" key="4">
    <source>
        <dbReference type="ARBA" id="ARBA00022989"/>
    </source>
</evidence>
<feature type="transmembrane region" description="Helical" evidence="6">
    <location>
        <begin position="335"/>
        <end position="352"/>
    </location>
</feature>
<dbReference type="EMBL" id="NAJP01000008">
    <property type="protein sequence ID" value="TKA46344.1"/>
    <property type="molecule type" value="Genomic_DNA"/>
</dbReference>
<dbReference type="Gene3D" id="1.20.1250.20">
    <property type="entry name" value="MFS general substrate transporter like domains"/>
    <property type="match status" value="2"/>
</dbReference>
<dbReference type="PANTHER" id="PTHR43791:SF36">
    <property type="entry name" value="TRANSPORTER, PUTATIVE (AFU_ORTHOLOGUE AFUA_6G08340)-RELATED"/>
    <property type="match status" value="1"/>
</dbReference>
<organism evidence="7 8">
    <name type="scientific">Friedmanniomyces endolithicus</name>
    <dbReference type="NCBI Taxonomy" id="329885"/>
    <lineage>
        <taxon>Eukaryota</taxon>
        <taxon>Fungi</taxon>
        <taxon>Dikarya</taxon>
        <taxon>Ascomycota</taxon>
        <taxon>Pezizomycotina</taxon>
        <taxon>Dothideomycetes</taxon>
        <taxon>Dothideomycetidae</taxon>
        <taxon>Mycosphaerellales</taxon>
        <taxon>Teratosphaeriaceae</taxon>
        <taxon>Friedmanniomyces</taxon>
    </lineage>
</organism>
<keyword evidence="5 6" id="KW-0472">Membrane</keyword>
<feature type="transmembrane region" description="Helical" evidence="6">
    <location>
        <begin position="450"/>
        <end position="473"/>
    </location>
</feature>
<protein>
    <recommendedName>
        <fullName evidence="9">Major facilitator superfamily (MFS) profile domain-containing protein</fullName>
    </recommendedName>
</protein>
<dbReference type="GO" id="GO:0022857">
    <property type="term" value="F:transmembrane transporter activity"/>
    <property type="evidence" value="ECO:0007669"/>
    <property type="project" value="InterPro"/>
</dbReference>
<comment type="subcellular location">
    <subcellularLocation>
        <location evidence="1">Membrane</location>
        <topology evidence="1">Multi-pass membrane protein</topology>
    </subcellularLocation>
</comment>
<feature type="transmembrane region" description="Helical" evidence="6">
    <location>
        <begin position="386"/>
        <end position="405"/>
    </location>
</feature>
<proteinExistence type="predicted"/>
<dbReference type="Proteomes" id="UP000310066">
    <property type="component" value="Unassembled WGS sequence"/>
</dbReference>
<feature type="transmembrane region" description="Helical" evidence="6">
    <location>
        <begin position="361"/>
        <end position="380"/>
    </location>
</feature>
<dbReference type="FunFam" id="1.20.1250.20:FF:000018">
    <property type="entry name" value="MFS transporter permease"/>
    <property type="match status" value="1"/>
</dbReference>
<dbReference type="STRING" id="329885.A0A4U0VBN9"/>
<sequence>MALCSKRADVVVAVKMSGFEKNGSSDVAYQLEGLDPREKAERIAASFVPPTPEEERKVIQKLDRRLLPLVFVLYSLAVLDRSNLGNARLAGLTKSIDLSGNRYAWLGTIFYISYILFQWMQMGWKQFPAHMWCAGVVMLWGFIATIQAATTSWGGLMTCRFFLAIAEAAYGPGVPLYLSYFYPRERIGFRHGVFISGAAMANAYGGALAYAITQIHGSIKPWQILFIIEGLPTCILAVVVFFLLPDGITSARFLTKRDKEIALHFVARNQRLDVGKQQGLRVREMLEGFKDPKSWIPAFCYFGCNVSYASLPLFVPTIISEMGKWSPAQSNGLSAPPYLLCFFYIITICWLSDRFKMRGPFCALSATIGAIGFIILATATKTGARYFALFMAVQIFASVALLLAWTANIHATESKRAGGYVVLATVGQCGPLLGTNVFPDSEKPYFRKGMWISAAFCLLVAILSLVLSTWLIFENRKMAREGVPEVEEYEDTSIARETGVHERHRYIW</sequence>
<dbReference type="InterPro" id="IPR011701">
    <property type="entry name" value="MFS"/>
</dbReference>
<evidence type="ECO:0000256" key="5">
    <source>
        <dbReference type="ARBA" id="ARBA00023136"/>
    </source>
</evidence>
<feature type="transmembrane region" description="Helical" evidence="6">
    <location>
        <begin position="103"/>
        <end position="120"/>
    </location>
</feature>
<feature type="transmembrane region" description="Helical" evidence="6">
    <location>
        <begin position="66"/>
        <end position="83"/>
    </location>
</feature>
<dbReference type="OrthoDB" id="2985014at2759"/>
<evidence type="ECO:0000256" key="1">
    <source>
        <dbReference type="ARBA" id="ARBA00004141"/>
    </source>
</evidence>
<keyword evidence="3 6" id="KW-0812">Transmembrane</keyword>
<feature type="transmembrane region" description="Helical" evidence="6">
    <location>
        <begin position="224"/>
        <end position="244"/>
    </location>
</feature>
<keyword evidence="2" id="KW-0813">Transport</keyword>